<dbReference type="InterPro" id="IPR002575">
    <property type="entry name" value="Aminoglycoside_PTrfase"/>
</dbReference>
<keyword evidence="2" id="KW-0418">Kinase</keyword>
<accession>A0A1H5UX01</accession>
<dbReference type="Pfam" id="PF01636">
    <property type="entry name" value="APH"/>
    <property type="match status" value="1"/>
</dbReference>
<sequence length="346" mass="37789">MQAPASAERSSLEAALPRLEQALRGNDVIGAAEHVVIERQFEAGQSNPTYLLRAGERRIVLRKQPYGQLLPRAHDVVREHNIIKALHGVGFAAPRPLFASEDREIIGTSFFVMDYVAGAVHSDPALPEHAPAERRAVYQAMAGTMARLHRVDPAVLEQAGIKPRGDFIGRQVGVWRGAYLAAQTQDDPRIEAVGQWLIDRKPTAENIGIVHGDYRIENLIFRGNEVAAVLDWELCTVGEPLADLAYCCIWHHLPQIVLNGLADQDLAALGIPDEAEFLDFYAQASGIDAAPTRGYFLAFAFYRLAAILQGVYKRALDGNAASPQALTRGRVAELCLTQAAAFAARA</sequence>
<dbReference type="Gene3D" id="3.90.1200.10">
    <property type="match status" value="1"/>
</dbReference>
<proteinExistence type="predicted"/>
<keyword evidence="2" id="KW-0808">Transferase</keyword>
<feature type="domain" description="Aminoglycoside phosphotransferase" evidence="1">
    <location>
        <begin position="39"/>
        <end position="275"/>
    </location>
</feature>
<dbReference type="PANTHER" id="PTHR47829">
    <property type="entry name" value="HYDROLASE, PUTATIVE (AFU_ORTHOLOGUE AFUA_1G12880)-RELATED"/>
    <property type="match status" value="1"/>
</dbReference>
<dbReference type="AlphaFoldDB" id="A0A1H5UX01"/>
<dbReference type="PANTHER" id="PTHR47829:SF1">
    <property type="entry name" value="HAD FAMILY PHOSPHATASE"/>
    <property type="match status" value="1"/>
</dbReference>
<dbReference type="CDD" id="cd05154">
    <property type="entry name" value="ACAD10_11_N-like"/>
    <property type="match status" value="1"/>
</dbReference>
<dbReference type="InterPro" id="IPR011009">
    <property type="entry name" value="Kinase-like_dom_sf"/>
</dbReference>
<dbReference type="GO" id="GO:0016301">
    <property type="term" value="F:kinase activity"/>
    <property type="evidence" value="ECO:0007669"/>
    <property type="project" value="UniProtKB-KW"/>
</dbReference>
<dbReference type="InterPro" id="IPR052898">
    <property type="entry name" value="ACAD10-like"/>
</dbReference>
<organism evidence="2 3">
    <name type="scientific">Bosea lathyri</name>
    <dbReference type="NCBI Taxonomy" id="1036778"/>
    <lineage>
        <taxon>Bacteria</taxon>
        <taxon>Pseudomonadati</taxon>
        <taxon>Pseudomonadota</taxon>
        <taxon>Alphaproteobacteria</taxon>
        <taxon>Hyphomicrobiales</taxon>
        <taxon>Boseaceae</taxon>
        <taxon>Bosea</taxon>
    </lineage>
</organism>
<dbReference type="Proteomes" id="UP000236743">
    <property type="component" value="Unassembled WGS sequence"/>
</dbReference>
<evidence type="ECO:0000313" key="3">
    <source>
        <dbReference type="Proteomes" id="UP000236743"/>
    </source>
</evidence>
<name>A0A1H5UX01_9HYPH</name>
<dbReference type="Gene3D" id="3.30.200.20">
    <property type="entry name" value="Phosphorylase Kinase, domain 1"/>
    <property type="match status" value="1"/>
</dbReference>
<dbReference type="EMBL" id="FNUY01000002">
    <property type="protein sequence ID" value="SEF78737.1"/>
    <property type="molecule type" value="Genomic_DNA"/>
</dbReference>
<keyword evidence="3" id="KW-1185">Reference proteome</keyword>
<dbReference type="SUPFAM" id="SSF56112">
    <property type="entry name" value="Protein kinase-like (PK-like)"/>
    <property type="match status" value="1"/>
</dbReference>
<dbReference type="InterPro" id="IPR041726">
    <property type="entry name" value="ACAD10_11_N"/>
</dbReference>
<reference evidence="2 3" key="1">
    <citation type="submission" date="2016-10" db="EMBL/GenBank/DDBJ databases">
        <authorList>
            <person name="de Groot N.N."/>
        </authorList>
    </citation>
    <scope>NUCLEOTIDE SEQUENCE [LARGE SCALE GENOMIC DNA]</scope>
    <source>
        <strain evidence="2 3">DSM 26656</strain>
    </source>
</reference>
<evidence type="ECO:0000259" key="1">
    <source>
        <dbReference type="Pfam" id="PF01636"/>
    </source>
</evidence>
<protein>
    <submittedName>
        <fullName evidence="2">Predicted kinase, aminoglycoside phosphotransferase (APT) family</fullName>
    </submittedName>
</protein>
<evidence type="ECO:0000313" key="2">
    <source>
        <dbReference type="EMBL" id="SEF78737.1"/>
    </source>
</evidence>
<gene>
    <name evidence="2" type="ORF">SAMN04488115_10225</name>
</gene>